<evidence type="ECO:0000256" key="6">
    <source>
        <dbReference type="SAM" id="Coils"/>
    </source>
</evidence>
<evidence type="ECO:0000256" key="7">
    <source>
        <dbReference type="SAM" id="Phobius"/>
    </source>
</evidence>
<protein>
    <submittedName>
        <fullName evidence="9">Na/Pi cotransporter family protein</fullName>
    </submittedName>
</protein>
<feature type="transmembrane region" description="Helical" evidence="7">
    <location>
        <begin position="254"/>
        <end position="279"/>
    </location>
</feature>
<organism evidence="9 10">
    <name type="scientific">Pelagicoccus enzymogenes</name>
    <dbReference type="NCBI Taxonomy" id="2773457"/>
    <lineage>
        <taxon>Bacteria</taxon>
        <taxon>Pseudomonadati</taxon>
        <taxon>Verrucomicrobiota</taxon>
        <taxon>Opitutia</taxon>
        <taxon>Puniceicoccales</taxon>
        <taxon>Pelagicoccaceae</taxon>
        <taxon>Pelagicoccus</taxon>
    </lineage>
</organism>
<feature type="transmembrane region" description="Helical" evidence="7">
    <location>
        <begin position="136"/>
        <end position="154"/>
    </location>
</feature>
<dbReference type="Gene3D" id="1.20.58.220">
    <property type="entry name" value="Phosphate transport system protein phou homolog 2, domain 2"/>
    <property type="match status" value="1"/>
</dbReference>
<feature type="transmembrane region" description="Helical" evidence="7">
    <location>
        <begin position="50"/>
        <end position="73"/>
    </location>
</feature>
<feature type="transmembrane region" description="Helical" evidence="7">
    <location>
        <begin position="80"/>
        <end position="104"/>
    </location>
</feature>
<dbReference type="InterPro" id="IPR003841">
    <property type="entry name" value="Na/Pi_transpt"/>
</dbReference>
<dbReference type="Proteomes" id="UP000622317">
    <property type="component" value="Unassembled WGS sequence"/>
</dbReference>
<evidence type="ECO:0000259" key="8">
    <source>
        <dbReference type="Pfam" id="PF01895"/>
    </source>
</evidence>
<feature type="transmembrane region" description="Helical" evidence="7">
    <location>
        <begin position="174"/>
        <end position="194"/>
    </location>
</feature>
<gene>
    <name evidence="9" type="ORF">IEN85_14940</name>
</gene>
<dbReference type="GO" id="GO:0005886">
    <property type="term" value="C:plasma membrane"/>
    <property type="evidence" value="ECO:0007669"/>
    <property type="project" value="UniProtKB-SubCell"/>
</dbReference>
<dbReference type="PANTHER" id="PTHR10010">
    <property type="entry name" value="SOLUTE CARRIER FAMILY 34 SODIUM PHOSPHATE , MEMBER 2-RELATED"/>
    <property type="match status" value="1"/>
</dbReference>
<dbReference type="NCBIfam" id="TIGR00704">
    <property type="entry name" value="NaPi_cotrn_rel"/>
    <property type="match status" value="1"/>
</dbReference>
<name>A0A927IIF5_9BACT</name>
<evidence type="ECO:0000313" key="10">
    <source>
        <dbReference type="Proteomes" id="UP000622317"/>
    </source>
</evidence>
<dbReference type="InterPro" id="IPR038078">
    <property type="entry name" value="PhoU-like_sf"/>
</dbReference>
<dbReference type="EMBL" id="JACYFG010000038">
    <property type="protein sequence ID" value="MBD5780794.1"/>
    <property type="molecule type" value="Genomic_DNA"/>
</dbReference>
<keyword evidence="6" id="KW-0175">Coiled coil</keyword>
<keyword evidence="2" id="KW-1003">Cell membrane</keyword>
<dbReference type="AlphaFoldDB" id="A0A927IIF5"/>
<keyword evidence="4 7" id="KW-1133">Transmembrane helix</keyword>
<evidence type="ECO:0000256" key="5">
    <source>
        <dbReference type="ARBA" id="ARBA00023136"/>
    </source>
</evidence>
<dbReference type="NCBIfam" id="NF037997">
    <property type="entry name" value="Na_Pi_symport"/>
    <property type="match status" value="1"/>
</dbReference>
<dbReference type="GO" id="GO:0005436">
    <property type="term" value="F:sodium:phosphate symporter activity"/>
    <property type="evidence" value="ECO:0007669"/>
    <property type="project" value="InterPro"/>
</dbReference>
<dbReference type="RefSeq" id="WP_191617904.1">
    <property type="nucleotide sequence ID" value="NZ_JACYFG010000038.1"/>
</dbReference>
<feature type="transmembrane region" description="Helical" evidence="7">
    <location>
        <begin position="110"/>
        <end position="129"/>
    </location>
</feature>
<keyword evidence="10" id="KW-1185">Reference proteome</keyword>
<dbReference type="SUPFAM" id="SSF109755">
    <property type="entry name" value="PhoU-like"/>
    <property type="match status" value="1"/>
</dbReference>
<dbReference type="Pfam" id="PF02690">
    <property type="entry name" value="Na_Pi_cotrans"/>
    <property type="match status" value="2"/>
</dbReference>
<proteinExistence type="predicted"/>
<sequence length="563" mass="62841">MYDTLMLLLQVLGALGIFIFGMKLMSESILKFAGEKLRAIMSSMTTNRFMGILTGLFITSLVQSSSATTVMVVSFVHAQLLTLVQSIGVIMGANLGTTITAWIVAAGFKFSLASVAIPIIGIGVALSFLKGHKRRHFGNFLTGFGLLFLGLGELKGSVPDVKSNVEMLEWITNLSNYGFLSLVIFIFLGTVLTVIVQSSSAAMAITLTMASLGWLNFEQSAAIILGENIGTTITAFLASLPANVAAKRAARAHLMFNLLGVTWMLFLITPFSSLVIWTYETVSSAVPGFILKDNELTTKLALFHTMFNLFNICLLVGFTGQIAKLVTKMVKDRPDASRQTTFRYLRTFTLGTGELNFREATNAFQRLGDLTKSMFQKFIEIYEHPDQDMSKQVKEIDALEKESNILTDELTEYLIRCTSDEVSEETRELAYSYLRVAAELEEIGDCCHRMTNRAVRRYKKNRLVTPLAEKEVVQFGKLVERFIDLYSSKLSSEVSAADMELTIDFEKAINEKRKELRKRSVNRMIESPDNVKPELLYIDIVNTCERIANHARNIMQSLPKTHD</sequence>
<evidence type="ECO:0000256" key="4">
    <source>
        <dbReference type="ARBA" id="ARBA00022989"/>
    </source>
</evidence>
<reference evidence="9" key="1">
    <citation type="submission" date="2020-09" db="EMBL/GenBank/DDBJ databases">
        <title>Pelagicoccus enzymogenes sp. nov. with an EPS production, isolated from marine sediment.</title>
        <authorList>
            <person name="Feng X."/>
        </authorList>
    </citation>
    <scope>NUCLEOTIDE SEQUENCE</scope>
    <source>
        <strain evidence="9">NFK12</strain>
    </source>
</reference>
<evidence type="ECO:0000256" key="1">
    <source>
        <dbReference type="ARBA" id="ARBA00004651"/>
    </source>
</evidence>
<feature type="coiled-coil region" evidence="6">
    <location>
        <begin position="389"/>
        <end position="416"/>
    </location>
</feature>
<keyword evidence="3 7" id="KW-0812">Transmembrane</keyword>
<dbReference type="PANTHER" id="PTHR10010:SF46">
    <property type="entry name" value="SODIUM-DEPENDENT PHOSPHATE TRANSPORT PROTEIN 2B"/>
    <property type="match status" value="1"/>
</dbReference>
<dbReference type="InterPro" id="IPR026022">
    <property type="entry name" value="PhoU_dom"/>
</dbReference>
<keyword evidence="5 7" id="KW-0472">Membrane</keyword>
<dbReference type="InterPro" id="IPR004633">
    <property type="entry name" value="NaPi_cotrn-rel/YqeW-like"/>
</dbReference>
<evidence type="ECO:0000256" key="2">
    <source>
        <dbReference type="ARBA" id="ARBA00022475"/>
    </source>
</evidence>
<feature type="domain" description="PhoU" evidence="8">
    <location>
        <begin position="365"/>
        <end position="451"/>
    </location>
</feature>
<feature type="transmembrane region" description="Helical" evidence="7">
    <location>
        <begin position="301"/>
        <end position="323"/>
    </location>
</feature>
<dbReference type="Pfam" id="PF01895">
    <property type="entry name" value="PhoU"/>
    <property type="match status" value="1"/>
</dbReference>
<dbReference type="GO" id="GO:0044341">
    <property type="term" value="P:sodium-dependent phosphate transport"/>
    <property type="evidence" value="ECO:0007669"/>
    <property type="project" value="InterPro"/>
</dbReference>
<accession>A0A927IIF5</accession>
<comment type="caution">
    <text evidence="9">The sequence shown here is derived from an EMBL/GenBank/DDBJ whole genome shotgun (WGS) entry which is preliminary data.</text>
</comment>
<comment type="subcellular location">
    <subcellularLocation>
        <location evidence="1">Cell membrane</location>
        <topology evidence="1">Multi-pass membrane protein</topology>
    </subcellularLocation>
</comment>
<evidence type="ECO:0000313" key="9">
    <source>
        <dbReference type="EMBL" id="MBD5780794.1"/>
    </source>
</evidence>
<evidence type="ECO:0000256" key="3">
    <source>
        <dbReference type="ARBA" id="ARBA00022692"/>
    </source>
</evidence>